<dbReference type="EMBL" id="JAQQWI010000016">
    <property type="protein sequence ID" value="KAK8008009.1"/>
    <property type="molecule type" value="Genomic_DNA"/>
</dbReference>
<name>A0ABR1RBQ9_9PEZI</name>
<feature type="compositionally biased region" description="Polar residues" evidence="1">
    <location>
        <begin position="17"/>
        <end position="27"/>
    </location>
</feature>
<dbReference type="PANTHER" id="PTHR38887">
    <property type="entry name" value="CHROMOSOME 21, WHOLE GENOME SHOTGUN SEQUENCE"/>
    <property type="match status" value="1"/>
</dbReference>
<dbReference type="InterPro" id="IPR053221">
    <property type="entry name" value="Burnettramic_acid_biosynth"/>
</dbReference>
<feature type="compositionally biased region" description="Low complexity" evidence="1">
    <location>
        <begin position="178"/>
        <end position="208"/>
    </location>
</feature>
<evidence type="ECO:0000313" key="2">
    <source>
        <dbReference type="EMBL" id="KAK8008009.1"/>
    </source>
</evidence>
<organism evidence="2 3">
    <name type="scientific">Apiospora marii</name>
    <dbReference type="NCBI Taxonomy" id="335849"/>
    <lineage>
        <taxon>Eukaryota</taxon>
        <taxon>Fungi</taxon>
        <taxon>Dikarya</taxon>
        <taxon>Ascomycota</taxon>
        <taxon>Pezizomycotina</taxon>
        <taxon>Sordariomycetes</taxon>
        <taxon>Xylariomycetidae</taxon>
        <taxon>Amphisphaeriales</taxon>
        <taxon>Apiosporaceae</taxon>
        <taxon>Apiospora</taxon>
    </lineage>
</organism>
<feature type="region of interest" description="Disordered" evidence="1">
    <location>
        <begin position="178"/>
        <end position="223"/>
    </location>
</feature>
<feature type="region of interest" description="Disordered" evidence="1">
    <location>
        <begin position="17"/>
        <end position="83"/>
    </location>
</feature>
<accession>A0ABR1RBQ9</accession>
<proteinExistence type="predicted"/>
<evidence type="ECO:0000256" key="1">
    <source>
        <dbReference type="SAM" id="MobiDB-lite"/>
    </source>
</evidence>
<keyword evidence="3" id="KW-1185">Reference proteome</keyword>
<evidence type="ECO:0000313" key="3">
    <source>
        <dbReference type="Proteomes" id="UP001396898"/>
    </source>
</evidence>
<gene>
    <name evidence="2" type="ORF">PG991_010560</name>
</gene>
<dbReference type="Proteomes" id="UP001396898">
    <property type="component" value="Unassembled WGS sequence"/>
</dbReference>
<protein>
    <submittedName>
        <fullName evidence="2">Uncharacterized protein</fullName>
    </submittedName>
</protein>
<reference evidence="2 3" key="1">
    <citation type="submission" date="2023-01" db="EMBL/GenBank/DDBJ databases">
        <title>Analysis of 21 Apiospora genomes using comparative genomics revels a genus with tremendous synthesis potential of carbohydrate active enzymes and secondary metabolites.</title>
        <authorList>
            <person name="Sorensen T."/>
        </authorList>
    </citation>
    <scope>NUCLEOTIDE SEQUENCE [LARGE SCALE GENOMIC DNA]</scope>
    <source>
        <strain evidence="2 3">CBS 20057</strain>
    </source>
</reference>
<dbReference type="PANTHER" id="PTHR38887:SF1">
    <property type="entry name" value="RAS MODIFICATION PROTEIN ERF4"/>
    <property type="match status" value="1"/>
</dbReference>
<sequence>MTTLNRNQFTIEVFPSCTSEATSSIASPSDLGRGQRWSSHSEVSSLHSSHSSHPEQDQDRPVSPPSCHSRFPPSYTPPINSNIPTAVADAAAGHVAERPVAIPQQRPTATAPFFPAYAPSLRNHGITPAAWRQFVASMNEAILTSAPVSDQARSISRRIRAASGGMWSAIVTSSASLVPSSNNNTANNSNPVASGGSDDNSNSTTKTGTGNGRISPPISPMSGPCRTLREERIIAAIAAANIAWFHPQGLHVAMMDTTVLAGKLAGNGSGDARGILPSRLMETARPRRDEGPLTQLAALRPWIAELEAESDTPAADADKTLLELAPDSLWLVVTRRTGAEKAAGI</sequence>
<comment type="caution">
    <text evidence="2">The sequence shown here is derived from an EMBL/GenBank/DDBJ whole genome shotgun (WGS) entry which is preliminary data.</text>
</comment>
<feature type="compositionally biased region" description="Low complexity" evidence="1">
    <location>
        <begin position="38"/>
        <end position="51"/>
    </location>
</feature>